<accession>A0A8B6X9V6</accession>
<organism evidence="2 3">
    <name type="scientific">Derxia gummosa DSM 723</name>
    <dbReference type="NCBI Taxonomy" id="1121388"/>
    <lineage>
        <taxon>Bacteria</taxon>
        <taxon>Pseudomonadati</taxon>
        <taxon>Pseudomonadota</taxon>
        <taxon>Betaproteobacteria</taxon>
        <taxon>Burkholderiales</taxon>
        <taxon>Alcaligenaceae</taxon>
        <taxon>Derxia</taxon>
    </lineage>
</organism>
<sequence>MDKLDRRARRALAGGLMLATLALGAGAAGAVGTAALTGGESAPSVAPGRGVDALLPQGGAVDLAPARALAARLAAELAERCPLAPPSDVAALDACRNAMFHGSALREALAPEVLWGRDGKFPGTPLAATGLTRFSPEALTAMYLPLFMFNGRWSVEYVATAGRARIRLEAAFRNRLAPGEFPYPFWHDASKWSAYENTHALLLWLTPGQPSIEVAQFTWRGPEAVGARIDPLPTPGFEGRWMWTDAAGQTQPKVTLFDSLYSPANPFRKRVDASYRGLALALREGDCLGCHSPENKGGMQRLLLLQTPLHAAGNIDAVLDSVKRDRMPIDNYGNETPLAAAARRKLIAQGEKFAAELRAARAWEAAHPAAPARVATGQ</sequence>
<evidence type="ECO:0000313" key="3">
    <source>
        <dbReference type="RefSeq" id="WP_051378823.1"/>
    </source>
</evidence>
<reference evidence="3" key="1">
    <citation type="submission" date="2025-08" db="UniProtKB">
        <authorList>
            <consortium name="RefSeq"/>
        </authorList>
    </citation>
    <scope>IDENTIFICATION</scope>
</reference>
<dbReference type="AlphaFoldDB" id="A0A8B6X9V6"/>
<proteinExistence type="predicted"/>
<evidence type="ECO:0008006" key="4">
    <source>
        <dbReference type="Google" id="ProtNLM"/>
    </source>
</evidence>
<dbReference type="OrthoDB" id="505810at2"/>
<evidence type="ECO:0000256" key="1">
    <source>
        <dbReference type="SAM" id="SignalP"/>
    </source>
</evidence>
<keyword evidence="1" id="KW-0732">Signal</keyword>
<feature type="signal peptide" evidence="1">
    <location>
        <begin position="1"/>
        <end position="27"/>
    </location>
</feature>
<evidence type="ECO:0000313" key="2">
    <source>
        <dbReference type="Proteomes" id="UP000675920"/>
    </source>
</evidence>
<dbReference type="RefSeq" id="WP_051378823.1">
    <property type="nucleotide sequence ID" value="NZ_AXWS01000014.1"/>
</dbReference>
<name>A0A8B6X9V6_9BURK</name>
<protein>
    <recommendedName>
        <fullName evidence="4">Cytochrome c domain-containing protein</fullName>
    </recommendedName>
</protein>
<keyword evidence="2" id="KW-1185">Reference proteome</keyword>
<dbReference type="Proteomes" id="UP000675920">
    <property type="component" value="Unplaced"/>
</dbReference>
<feature type="chain" id="PRO_5034206267" description="Cytochrome c domain-containing protein" evidence="1">
    <location>
        <begin position="28"/>
        <end position="378"/>
    </location>
</feature>